<evidence type="ECO:0000256" key="4">
    <source>
        <dbReference type="ARBA" id="ARBA00022490"/>
    </source>
</evidence>
<dbReference type="Proteomes" id="UP001344447">
    <property type="component" value="Unassembled WGS sequence"/>
</dbReference>
<dbReference type="GO" id="GO:0005813">
    <property type="term" value="C:centrosome"/>
    <property type="evidence" value="ECO:0007669"/>
    <property type="project" value="TreeGrafter"/>
</dbReference>
<dbReference type="InterPro" id="IPR008467">
    <property type="entry name" value="Dynein1_light_intermed_chain"/>
</dbReference>
<dbReference type="Gene3D" id="3.40.50.300">
    <property type="entry name" value="P-loop containing nucleotide triphosphate hydrolases"/>
    <property type="match status" value="1"/>
</dbReference>
<feature type="region of interest" description="Disordered" evidence="12">
    <location>
        <begin position="378"/>
        <end position="434"/>
    </location>
</feature>
<dbReference type="InterPro" id="IPR022780">
    <property type="entry name" value="Dynein_light_int_chain"/>
</dbReference>
<evidence type="ECO:0000313" key="13">
    <source>
        <dbReference type="EMBL" id="KAK5582137.1"/>
    </source>
</evidence>
<evidence type="ECO:0000313" key="14">
    <source>
        <dbReference type="Proteomes" id="UP001344447"/>
    </source>
</evidence>
<feature type="region of interest" description="Disordered" evidence="12">
    <location>
        <begin position="447"/>
        <end position="491"/>
    </location>
</feature>
<evidence type="ECO:0000256" key="12">
    <source>
        <dbReference type="SAM" id="MobiDB-lite"/>
    </source>
</evidence>
<keyword evidence="14" id="KW-1185">Reference proteome</keyword>
<dbReference type="Pfam" id="PF05783">
    <property type="entry name" value="DLIC"/>
    <property type="match status" value="2"/>
</dbReference>
<dbReference type="GO" id="GO:0005524">
    <property type="term" value="F:ATP binding"/>
    <property type="evidence" value="ECO:0007669"/>
    <property type="project" value="UniProtKB-KW"/>
</dbReference>
<keyword evidence="5 11" id="KW-0493">Microtubule</keyword>
<organism evidence="13 14">
    <name type="scientific">Dictyostelium firmibasis</name>
    <dbReference type="NCBI Taxonomy" id="79012"/>
    <lineage>
        <taxon>Eukaryota</taxon>
        <taxon>Amoebozoa</taxon>
        <taxon>Evosea</taxon>
        <taxon>Eumycetozoa</taxon>
        <taxon>Dictyostelia</taxon>
        <taxon>Dictyosteliales</taxon>
        <taxon>Dictyosteliaceae</taxon>
        <taxon>Dictyostelium</taxon>
    </lineage>
</organism>
<evidence type="ECO:0000256" key="11">
    <source>
        <dbReference type="RuleBase" id="RU366047"/>
    </source>
</evidence>
<evidence type="ECO:0000256" key="7">
    <source>
        <dbReference type="ARBA" id="ARBA00022840"/>
    </source>
</evidence>
<comment type="subcellular location">
    <subcellularLocation>
        <location evidence="1 11">Cytoplasm</location>
        <location evidence="1 11">Cytoskeleton</location>
    </subcellularLocation>
</comment>
<evidence type="ECO:0000256" key="10">
    <source>
        <dbReference type="ARBA" id="ARBA00023212"/>
    </source>
</evidence>
<dbReference type="InterPro" id="IPR027417">
    <property type="entry name" value="P-loop_NTPase"/>
</dbReference>
<dbReference type="GO" id="GO:0000226">
    <property type="term" value="P:microtubule cytoskeleton organization"/>
    <property type="evidence" value="ECO:0007669"/>
    <property type="project" value="TreeGrafter"/>
</dbReference>
<feature type="compositionally biased region" description="Low complexity" evidence="12">
    <location>
        <begin position="383"/>
        <end position="411"/>
    </location>
</feature>
<comment type="caution">
    <text evidence="13">The sequence shown here is derived from an EMBL/GenBank/DDBJ whole genome shotgun (WGS) entry which is preliminary data.</text>
</comment>
<protein>
    <recommendedName>
        <fullName evidence="11">Dynein light intermediate chain</fullName>
    </recommendedName>
</protein>
<reference evidence="13 14" key="1">
    <citation type="submission" date="2023-11" db="EMBL/GenBank/DDBJ databases">
        <title>Dfirmibasis_genome.</title>
        <authorList>
            <person name="Edelbroek B."/>
            <person name="Kjellin J."/>
            <person name="Jerlstrom-Hultqvist J."/>
            <person name="Soderbom F."/>
        </authorList>
    </citation>
    <scope>NUCLEOTIDE SEQUENCE [LARGE SCALE GENOMIC DNA]</scope>
    <source>
        <strain evidence="13 14">TNS-C-14</strain>
    </source>
</reference>
<comment type="subunit">
    <text evidence="11">Homodimer. The cytoplasmic dynein 1 complex consists of two catalytic heavy chains (HCs) and a number of non-catalytic subunits presented by intermediate chains (ICs).</text>
</comment>
<evidence type="ECO:0000256" key="2">
    <source>
        <dbReference type="ARBA" id="ARBA00006831"/>
    </source>
</evidence>
<keyword evidence="7 11" id="KW-0067">ATP-binding</keyword>
<evidence type="ECO:0000256" key="9">
    <source>
        <dbReference type="ARBA" id="ARBA00023175"/>
    </source>
</evidence>
<dbReference type="EMBL" id="JAVFKY010000001">
    <property type="protein sequence ID" value="KAK5582137.1"/>
    <property type="molecule type" value="Genomic_DNA"/>
</dbReference>
<dbReference type="GO" id="GO:0007018">
    <property type="term" value="P:microtubule-based movement"/>
    <property type="evidence" value="ECO:0007669"/>
    <property type="project" value="InterPro"/>
</dbReference>
<comment type="function">
    <text evidence="11">Acts as one of several non-catalytic accessory components of the cytoplasmic dynein 1 complex that are thought to be involved in linking dynein to cargos and to adapter proteins that regulate dynein function. Cytoplasmic dynein 1 acts as a motor for the intracellular retrograde motility of vesicles and organelles along microtubules. May play a role in binding dynein to membranous organelles or chromosomes.</text>
</comment>
<comment type="similarity">
    <text evidence="2 11">Belongs to the dynein light intermediate chain family.</text>
</comment>
<dbReference type="AlphaFoldDB" id="A0AAN7TZN2"/>
<feature type="compositionally biased region" description="Polar residues" evidence="12">
    <location>
        <begin position="462"/>
        <end position="474"/>
    </location>
</feature>
<evidence type="ECO:0000256" key="3">
    <source>
        <dbReference type="ARBA" id="ARBA00022448"/>
    </source>
</evidence>
<dbReference type="GO" id="GO:0005868">
    <property type="term" value="C:cytoplasmic dynein complex"/>
    <property type="evidence" value="ECO:0007669"/>
    <property type="project" value="UniProtKB-UniRule"/>
</dbReference>
<dbReference type="SUPFAM" id="SSF52540">
    <property type="entry name" value="P-loop containing nucleoside triphosphate hydrolases"/>
    <property type="match status" value="1"/>
</dbReference>
<evidence type="ECO:0000256" key="6">
    <source>
        <dbReference type="ARBA" id="ARBA00022741"/>
    </source>
</evidence>
<dbReference type="PANTHER" id="PTHR12688">
    <property type="entry name" value="DYNEIN LIGHT INTERMEDIATE CHAIN"/>
    <property type="match status" value="1"/>
</dbReference>
<feature type="compositionally biased region" description="Low complexity" evidence="12">
    <location>
        <begin position="165"/>
        <end position="195"/>
    </location>
</feature>
<gene>
    <name evidence="13" type="ORF">RB653_003720</name>
</gene>
<evidence type="ECO:0000256" key="8">
    <source>
        <dbReference type="ARBA" id="ARBA00023017"/>
    </source>
</evidence>
<name>A0AAN7TZN2_9MYCE</name>
<keyword evidence="6 11" id="KW-0547">Nucleotide-binding</keyword>
<dbReference type="PANTHER" id="PTHR12688:SF0">
    <property type="entry name" value="DYNEIN LIGHT INTERMEDIATE CHAIN"/>
    <property type="match status" value="1"/>
</dbReference>
<evidence type="ECO:0000256" key="5">
    <source>
        <dbReference type="ARBA" id="ARBA00022701"/>
    </source>
</evidence>
<keyword evidence="3 11" id="KW-0813">Transport</keyword>
<dbReference type="GO" id="GO:0045504">
    <property type="term" value="F:dynein heavy chain binding"/>
    <property type="evidence" value="ECO:0007669"/>
    <property type="project" value="TreeGrafter"/>
</dbReference>
<dbReference type="GO" id="GO:0005874">
    <property type="term" value="C:microtubule"/>
    <property type="evidence" value="ECO:0007669"/>
    <property type="project" value="UniProtKB-KW"/>
</dbReference>
<keyword evidence="10 11" id="KW-0206">Cytoskeleton</keyword>
<keyword evidence="9 11" id="KW-0505">Motor protein</keyword>
<keyword evidence="4 11" id="KW-0963">Cytoplasm</keyword>
<proteinExistence type="inferred from homology"/>
<keyword evidence="8 11" id="KW-0243">Dynein</keyword>
<evidence type="ECO:0000256" key="1">
    <source>
        <dbReference type="ARBA" id="ARBA00004245"/>
    </source>
</evidence>
<feature type="region of interest" description="Disordered" evidence="12">
    <location>
        <begin position="165"/>
        <end position="201"/>
    </location>
</feature>
<feature type="compositionally biased region" description="Basic and acidic residues" evidence="12">
    <location>
        <begin position="449"/>
        <end position="460"/>
    </location>
</feature>
<accession>A0AAN7TZN2</accession>
<sequence>MVEQQEEDIWGQILRESSNKNNYFENRDVAILGDPTSGKSLLLSKFDTILDVESLKSIALSYTFSEIYEDDTSEDPVGRINYWSLEGEASQNDLLKFSINKENIKNCMVIITLDFSQPWNLVESLKKWLGILEEHIKSIFKDDKNGFKNLQDKLSIKWHEYEEPTASNIDNSNTTNNNTNKTSPTTDKIQTNNNVQKKKKKKVNISSAEDASVLPPLSENILINNLGVPILVVCCKSDSVVMLEKDFDYKDELFDYIQQYLRRICLQYGAGLIYTSARKEINCDVTLEYIENILFGFELKSKTQLIEKDQIFVPAGWDTLAKIKVDFENQKVCKDTDEPYENIVKKPSIIKRREQTQTNSIVCDDDQDFLGKIKSQLDNDDQSTLNSPSTPSPLSQSSNNTTSTPSINTPLQPTDKPIGDIKSSSGNPVAASPSAERAALANFFTSLISKDKTSSRKDMKSSLASPPTTSVSNNAREDAKKELDKLKQQKK</sequence>
<feature type="compositionally biased region" description="Basic and acidic residues" evidence="12">
    <location>
        <begin position="475"/>
        <end position="491"/>
    </location>
</feature>